<protein>
    <recommendedName>
        <fullName evidence="5">DASH complex subunit ASK1</fullName>
    </recommendedName>
</protein>
<evidence type="ECO:0000256" key="7">
    <source>
        <dbReference type="ARBA" id="ARBA00022490"/>
    </source>
</evidence>
<evidence type="ECO:0000256" key="12">
    <source>
        <dbReference type="ARBA" id="ARBA00023212"/>
    </source>
</evidence>
<dbReference type="Pfam" id="PF08655">
    <property type="entry name" value="DASH_Ask1"/>
    <property type="match status" value="1"/>
</dbReference>
<keyword evidence="14" id="KW-0131">Cell cycle</keyword>
<dbReference type="EMBL" id="JARJCN010000041">
    <property type="protein sequence ID" value="KAJ7083402.1"/>
    <property type="molecule type" value="Genomic_DNA"/>
</dbReference>
<dbReference type="GO" id="GO:0005874">
    <property type="term" value="C:microtubule"/>
    <property type="evidence" value="ECO:0007669"/>
    <property type="project" value="UniProtKB-KW"/>
</dbReference>
<evidence type="ECO:0000256" key="8">
    <source>
        <dbReference type="ARBA" id="ARBA00022618"/>
    </source>
</evidence>
<dbReference type="GO" id="GO:0051301">
    <property type="term" value="P:cell division"/>
    <property type="evidence" value="ECO:0007669"/>
    <property type="project" value="UniProtKB-KW"/>
</dbReference>
<evidence type="ECO:0000256" key="4">
    <source>
        <dbReference type="ARBA" id="ARBA00010731"/>
    </source>
</evidence>
<feature type="region of interest" description="Disordered" evidence="16">
    <location>
        <begin position="283"/>
        <end position="322"/>
    </location>
</feature>
<comment type="subcellular location">
    <subcellularLocation>
        <location evidence="3">Chromosome</location>
        <location evidence="3">Centromere</location>
        <location evidence="3">Kinetochore</location>
    </subcellularLocation>
    <subcellularLocation>
        <location evidence="2">Cytoplasm</location>
        <location evidence="2">Cytoskeleton</location>
        <location evidence="2">Spindle</location>
    </subcellularLocation>
    <subcellularLocation>
        <location evidence="1">Nucleus</location>
    </subcellularLocation>
</comment>
<organism evidence="17 18">
    <name type="scientific">Mycena belliarum</name>
    <dbReference type="NCBI Taxonomy" id="1033014"/>
    <lineage>
        <taxon>Eukaryota</taxon>
        <taxon>Fungi</taxon>
        <taxon>Dikarya</taxon>
        <taxon>Basidiomycota</taxon>
        <taxon>Agaricomycotina</taxon>
        <taxon>Agaricomycetes</taxon>
        <taxon>Agaricomycetidae</taxon>
        <taxon>Agaricales</taxon>
        <taxon>Marasmiineae</taxon>
        <taxon>Mycenaceae</taxon>
        <taxon>Mycena</taxon>
    </lineage>
</organism>
<keyword evidence="11" id="KW-0995">Kinetochore</keyword>
<name>A0AAD6U3G7_9AGAR</name>
<evidence type="ECO:0000256" key="6">
    <source>
        <dbReference type="ARBA" id="ARBA00022454"/>
    </source>
</evidence>
<keyword evidence="13" id="KW-0539">Nucleus</keyword>
<comment type="caution">
    <text evidence="17">The sequence shown here is derived from an EMBL/GenBank/DDBJ whole genome shotgun (WGS) entry which is preliminary data.</text>
</comment>
<proteinExistence type="inferred from homology"/>
<evidence type="ECO:0000256" key="9">
    <source>
        <dbReference type="ARBA" id="ARBA00022701"/>
    </source>
</evidence>
<feature type="region of interest" description="Disordered" evidence="16">
    <location>
        <begin position="354"/>
        <end position="521"/>
    </location>
</feature>
<evidence type="ECO:0000313" key="18">
    <source>
        <dbReference type="Proteomes" id="UP001222325"/>
    </source>
</evidence>
<evidence type="ECO:0000256" key="13">
    <source>
        <dbReference type="ARBA" id="ARBA00023242"/>
    </source>
</evidence>
<gene>
    <name evidence="17" type="ORF">B0H15DRAFT_424625</name>
</gene>
<evidence type="ECO:0000256" key="11">
    <source>
        <dbReference type="ARBA" id="ARBA00022838"/>
    </source>
</evidence>
<sequence length="617" mass="66846">MESKPIPPNPPRWQPNPDPASIVVPGLDTTAPVLDQIEQLEQLITIKLQNVDENFSKIHNILANKILPAVKRYAAGTEPIREAANFWVSFYEKAAQISIPAYDDYSTVNDVPSERDDFASEAEFSSATAERTAQNEDHSVAATEHSTEHSFMPQAAFASTPATARVARTMDTFTSHHSDDPSWSASLESPLTRLDREVQNFSLQEGSRLPSLQFDEPPEEEHTILRPRKGKETEPLLHNVLRSTLESPSKGKIKTPIPKELNPYLPANTEPVNWSGLVDLRHTPLSTPQRRKNPVVSDDDSFDGLPPGMSPPVLMSPARPPRSSAELQLLRGKTPAKDAASRIKNDLVREIQRQNSAKARRIHGYATSGGESSMSTVSSPPSLSRYNRPDTDESAVDESLESVMQRVALNPPSWTPAASTPGLRLRPKGTRSALLPPAPVFAPAYAAPPAQYPGPDDIEFSPPATPQPYDAGDFDSDSDSLDEVNNTAHPSAAFLMAQAAPSGAGGSFDEDDSFRSQDSLDAPDADAAALVDVHPFARGGAAYAYTGDDSFDDETFDAGVREETVFGRPPAQRAQARMSEAGELLMYGDEASVVPDTMQFGLAASSPTPHWPATSRG</sequence>
<keyword evidence="6" id="KW-0158">Chromosome</keyword>
<evidence type="ECO:0000256" key="1">
    <source>
        <dbReference type="ARBA" id="ARBA00004123"/>
    </source>
</evidence>
<dbReference type="GO" id="GO:0008608">
    <property type="term" value="P:attachment of spindle microtubules to kinetochore"/>
    <property type="evidence" value="ECO:0007669"/>
    <property type="project" value="InterPro"/>
</dbReference>
<evidence type="ECO:0000256" key="10">
    <source>
        <dbReference type="ARBA" id="ARBA00022776"/>
    </source>
</evidence>
<keyword evidence="12" id="KW-0206">Cytoskeleton</keyword>
<evidence type="ECO:0000256" key="5">
    <source>
        <dbReference type="ARBA" id="ARBA00014520"/>
    </source>
</evidence>
<keyword evidence="15" id="KW-0137">Centromere</keyword>
<evidence type="ECO:0000313" key="17">
    <source>
        <dbReference type="EMBL" id="KAJ7083402.1"/>
    </source>
</evidence>
<dbReference type="GO" id="GO:0044732">
    <property type="term" value="C:mitotic spindle pole body"/>
    <property type="evidence" value="ECO:0007669"/>
    <property type="project" value="TreeGrafter"/>
</dbReference>
<feature type="compositionally biased region" description="Acidic residues" evidence="16">
    <location>
        <begin position="472"/>
        <end position="482"/>
    </location>
</feature>
<feature type="compositionally biased region" description="Low complexity" evidence="16">
    <location>
        <begin position="368"/>
        <end position="384"/>
    </location>
</feature>
<keyword evidence="8" id="KW-0132">Cell division</keyword>
<dbReference type="GO" id="GO:0042729">
    <property type="term" value="C:DASH complex"/>
    <property type="evidence" value="ECO:0007669"/>
    <property type="project" value="InterPro"/>
</dbReference>
<keyword evidence="18" id="KW-1185">Reference proteome</keyword>
<keyword evidence="10" id="KW-0498">Mitosis</keyword>
<dbReference type="InterPro" id="IPR013964">
    <property type="entry name" value="DASH_Ask1"/>
</dbReference>
<feature type="region of interest" description="Disordered" evidence="16">
    <location>
        <begin position="124"/>
        <end position="149"/>
    </location>
</feature>
<evidence type="ECO:0000256" key="2">
    <source>
        <dbReference type="ARBA" id="ARBA00004186"/>
    </source>
</evidence>
<dbReference type="PANTHER" id="PTHR28200">
    <property type="entry name" value="DASH COMPLEX SUBUNIT ASK1"/>
    <property type="match status" value="1"/>
</dbReference>
<comment type="similarity">
    <text evidence="4">Belongs to the DASH complex ASK1 family.</text>
</comment>
<evidence type="ECO:0000256" key="16">
    <source>
        <dbReference type="SAM" id="MobiDB-lite"/>
    </source>
</evidence>
<keyword evidence="7" id="KW-0963">Cytoplasm</keyword>
<accession>A0AAD6U3G7</accession>
<reference evidence="17" key="1">
    <citation type="submission" date="2023-03" db="EMBL/GenBank/DDBJ databases">
        <title>Massive genome expansion in bonnet fungi (Mycena s.s.) driven by repeated elements and novel gene families across ecological guilds.</title>
        <authorList>
            <consortium name="Lawrence Berkeley National Laboratory"/>
            <person name="Harder C.B."/>
            <person name="Miyauchi S."/>
            <person name="Viragh M."/>
            <person name="Kuo A."/>
            <person name="Thoen E."/>
            <person name="Andreopoulos B."/>
            <person name="Lu D."/>
            <person name="Skrede I."/>
            <person name="Drula E."/>
            <person name="Henrissat B."/>
            <person name="Morin E."/>
            <person name="Kohler A."/>
            <person name="Barry K."/>
            <person name="LaButti K."/>
            <person name="Morin E."/>
            <person name="Salamov A."/>
            <person name="Lipzen A."/>
            <person name="Mereny Z."/>
            <person name="Hegedus B."/>
            <person name="Baldrian P."/>
            <person name="Stursova M."/>
            <person name="Weitz H."/>
            <person name="Taylor A."/>
            <person name="Grigoriev I.V."/>
            <person name="Nagy L.G."/>
            <person name="Martin F."/>
            <person name="Kauserud H."/>
        </authorList>
    </citation>
    <scope>NUCLEOTIDE SEQUENCE</scope>
    <source>
        <strain evidence="17">CBHHK173m</strain>
    </source>
</reference>
<dbReference type="AlphaFoldDB" id="A0AAD6U3G7"/>
<evidence type="ECO:0000256" key="3">
    <source>
        <dbReference type="ARBA" id="ARBA00004629"/>
    </source>
</evidence>
<dbReference type="PANTHER" id="PTHR28200:SF1">
    <property type="entry name" value="DASH COMPLEX SUBUNIT ASK1"/>
    <property type="match status" value="1"/>
</dbReference>
<dbReference type="Proteomes" id="UP001222325">
    <property type="component" value="Unassembled WGS sequence"/>
</dbReference>
<dbReference type="GO" id="GO:0072686">
    <property type="term" value="C:mitotic spindle"/>
    <property type="evidence" value="ECO:0007669"/>
    <property type="project" value="InterPro"/>
</dbReference>
<evidence type="ECO:0000256" key="15">
    <source>
        <dbReference type="ARBA" id="ARBA00023328"/>
    </source>
</evidence>
<evidence type="ECO:0000256" key="14">
    <source>
        <dbReference type="ARBA" id="ARBA00023306"/>
    </source>
</evidence>
<keyword evidence="9" id="KW-0493">Microtubule</keyword>